<evidence type="ECO:0000259" key="6">
    <source>
        <dbReference type="PROSITE" id="PS50110"/>
    </source>
</evidence>
<dbReference type="InterPro" id="IPR007492">
    <property type="entry name" value="LytTR_DNA-bd_dom"/>
</dbReference>
<dbReference type="EMBL" id="LN846932">
    <property type="protein sequence ID" value="CRI06712.1"/>
    <property type="molecule type" value="Genomic_DNA"/>
</dbReference>
<feature type="domain" description="HTH LytTR-type" evidence="7">
    <location>
        <begin position="146"/>
        <end position="245"/>
    </location>
</feature>
<dbReference type="Gene3D" id="3.40.50.2300">
    <property type="match status" value="1"/>
</dbReference>
<dbReference type="InterPro" id="IPR001789">
    <property type="entry name" value="Sig_transdc_resp-reg_receiver"/>
</dbReference>
<dbReference type="Proteomes" id="UP000464233">
    <property type="component" value="Plasmid LMA_pa"/>
</dbReference>
<evidence type="ECO:0000313" key="9">
    <source>
        <dbReference type="EMBL" id="CRI06712.1"/>
    </source>
</evidence>
<protein>
    <submittedName>
        <fullName evidence="8">Response regulator</fullName>
    </submittedName>
</protein>
<evidence type="ECO:0000256" key="3">
    <source>
        <dbReference type="ARBA" id="ARBA00023159"/>
    </source>
</evidence>
<feature type="domain" description="Response regulatory" evidence="6">
    <location>
        <begin position="4"/>
        <end position="128"/>
    </location>
</feature>
<dbReference type="GO" id="GO:0003677">
    <property type="term" value="F:DNA binding"/>
    <property type="evidence" value="ECO:0007669"/>
    <property type="project" value="InterPro"/>
</dbReference>
<dbReference type="PANTHER" id="PTHR37299:SF3">
    <property type="entry name" value="STAGE 0 SPORULATION PROTEIN A HOMOLOG"/>
    <property type="match status" value="1"/>
</dbReference>
<dbReference type="GO" id="GO:0000156">
    <property type="term" value="F:phosphorelay response regulator activity"/>
    <property type="evidence" value="ECO:0007669"/>
    <property type="project" value="InterPro"/>
</dbReference>
<keyword evidence="9" id="KW-0614">Plasmid</keyword>
<dbReference type="InterPro" id="IPR011006">
    <property type="entry name" value="CheY-like_superfamily"/>
</dbReference>
<keyword evidence="1" id="KW-0963">Cytoplasm</keyword>
<evidence type="ECO:0000256" key="2">
    <source>
        <dbReference type="ARBA" id="ARBA00023012"/>
    </source>
</evidence>
<dbReference type="PROSITE" id="PS50930">
    <property type="entry name" value="HTH_LYTTR"/>
    <property type="match status" value="1"/>
</dbReference>
<dbReference type="InterPro" id="IPR046947">
    <property type="entry name" value="LytR-like"/>
</dbReference>
<evidence type="ECO:0000259" key="7">
    <source>
        <dbReference type="PROSITE" id="PS50930"/>
    </source>
</evidence>
<keyword evidence="5" id="KW-0597">Phosphoprotein</keyword>
<dbReference type="SMART" id="SM00448">
    <property type="entry name" value="REC"/>
    <property type="match status" value="1"/>
</dbReference>
<sequence>MSYPIIICEDQLPQLHQLETIVQNYILFHSDVFKIVLKTQSPSEVKKYLKQFHPKNGIYFLDIDLNHKINGIDLAETIRNSDSQAKIIFITTHDELAPLTLKRRIEALGFVAKNQPLENYRFEIIELLSIAKERIDFTKTDLKMNFTFSIGSQIFNFDLDEILFLEPSEIPHRIQLYTVNGQYEFYDTISAIEKRYQNLFRISRFCLINPLNITEVNFSNRTVYFDDFSRSFSIGKAKKLKEILK</sequence>
<dbReference type="PANTHER" id="PTHR37299">
    <property type="entry name" value="TRANSCRIPTIONAL REGULATOR-RELATED"/>
    <property type="match status" value="1"/>
</dbReference>
<keyword evidence="3" id="KW-0010">Activator</keyword>
<evidence type="ECO:0000256" key="1">
    <source>
        <dbReference type="ARBA" id="ARBA00022490"/>
    </source>
</evidence>
<reference evidence="9 10" key="2">
    <citation type="submission" date="2015-04" db="EMBL/GenBank/DDBJ databases">
        <title>Carnobacterium maltaromaticum LMA28 complete chromosome sequence.</title>
        <authorList>
            <person name="Borges F."/>
            <person name="Cailliez-Grimal C."/>
        </authorList>
    </citation>
    <scope>NUCLEOTIDE SEQUENCE [LARGE SCALE GENOMIC DNA]</scope>
    <source>
        <strain evidence="9 10">LMA28</strain>
        <plasmid evidence="10">Chromosome</plasmid>
        <plasmid evidence="9">LMA_pa</plasmid>
    </source>
</reference>
<dbReference type="EMBL" id="L47121">
    <property type="protein sequence ID" value="AAB81306.1"/>
    <property type="molecule type" value="Genomic_DNA"/>
</dbReference>
<dbReference type="Pfam" id="PF00072">
    <property type="entry name" value="Response_reg"/>
    <property type="match status" value="1"/>
</dbReference>
<reference evidence="9 10" key="3">
    <citation type="submission" date="2015-04" db="EMBL/GenBank/DDBJ databases">
        <title>Carnobacterium maltaromaticum LMA28 plasmids.</title>
        <authorList>
            <person name="Cailliez-Grimal C."/>
            <person name="Iskandar C."/>
        </authorList>
    </citation>
    <scope>NUCLEOTIDE SEQUENCE [LARGE SCALE GENOMIC DNA]</scope>
    <source>
        <strain evidence="9 10">LMA28</strain>
        <plasmid evidence="10">Chromosome</plasmid>
        <plasmid evidence="9">LMA_pa</plasmid>
    </source>
</reference>
<dbReference type="RefSeq" id="WP_176455305.1">
    <property type="nucleotide sequence ID" value="NZ_JBFUWU010000003.1"/>
</dbReference>
<dbReference type="CDD" id="cd17533">
    <property type="entry name" value="REC_LytTR_AgrA-like"/>
    <property type="match status" value="1"/>
</dbReference>
<evidence type="ECO:0000256" key="4">
    <source>
        <dbReference type="ARBA" id="ARBA00037164"/>
    </source>
</evidence>
<evidence type="ECO:0000313" key="10">
    <source>
        <dbReference type="Proteomes" id="UP000464233"/>
    </source>
</evidence>
<feature type="modified residue" description="4-aspartylphosphate" evidence="5">
    <location>
        <position position="62"/>
    </location>
</feature>
<keyword evidence="2" id="KW-0902">Two-component regulatory system</keyword>
<evidence type="ECO:0000256" key="5">
    <source>
        <dbReference type="PROSITE-ProRule" id="PRU00169"/>
    </source>
</evidence>
<accession>Q46316</accession>
<organism evidence="8">
    <name type="scientific">Carnobacterium maltaromaticum</name>
    <name type="common">Carnobacterium piscicola</name>
    <dbReference type="NCBI Taxonomy" id="2751"/>
    <lineage>
        <taxon>Bacteria</taxon>
        <taxon>Bacillati</taxon>
        <taxon>Bacillota</taxon>
        <taxon>Bacilli</taxon>
        <taxon>Lactobacillales</taxon>
        <taxon>Carnobacteriaceae</taxon>
        <taxon>Carnobacterium</taxon>
    </lineage>
</organism>
<geneLocation type="plasmid" evidence="9">
    <name>LMA_pa</name>
</geneLocation>
<dbReference type="SUPFAM" id="SSF52172">
    <property type="entry name" value="CheY-like"/>
    <property type="match status" value="1"/>
</dbReference>
<reference evidence="8" key="1">
    <citation type="journal article" date="1997" name="J. Bacteriol.">
        <title>Characterization of a locus from Carnobacterium piscicola LV17B involved in bacteriocin production and immunity: evidence for global inducer-mediated transcriptional regulation.</title>
        <authorList>
            <person name="Quadri L.E."/>
            <person name="Kleerebezem M."/>
            <person name="Kuipers O.P."/>
            <person name="de Vos W.M."/>
            <person name="Roy K.L."/>
            <person name="Vederas J.C."/>
            <person name="Stiles M.E."/>
        </authorList>
    </citation>
    <scope>NUCLEOTIDE SEQUENCE</scope>
    <source>
        <strain evidence="8">LV17B</strain>
    </source>
</reference>
<dbReference type="Gene3D" id="2.40.50.1020">
    <property type="entry name" value="LytTr DNA-binding domain"/>
    <property type="match status" value="1"/>
</dbReference>
<evidence type="ECO:0000313" key="8">
    <source>
        <dbReference type="EMBL" id="AAB81306.1"/>
    </source>
</evidence>
<dbReference type="AlphaFoldDB" id="Q46316"/>
<comment type="function">
    <text evidence="4">Required for high-level post-exponential phase expression of a series of secreted proteins.</text>
</comment>
<dbReference type="Pfam" id="PF04397">
    <property type="entry name" value="LytTR"/>
    <property type="match status" value="1"/>
</dbReference>
<name>Q46316_CARML</name>
<dbReference type="PROSITE" id="PS50110">
    <property type="entry name" value="RESPONSE_REGULATORY"/>
    <property type="match status" value="1"/>
</dbReference>
<proteinExistence type="predicted"/>
<gene>
    <name evidence="8" type="primary">cbnR</name>
    <name evidence="9" type="ORF">BN424_pa0047</name>
</gene>
<dbReference type="SMART" id="SM00850">
    <property type="entry name" value="LytTR"/>
    <property type="match status" value="1"/>
</dbReference>